<sequence length="102" mass="11787">MEIVTLRLGFDPKSRHRTQETNQPTWSHQQVGRCESIRLFKRVVTSSKSGLWDEVAVTQIRSLTSPYLRALWPPPKMWKIANFLFSSELLLIESTITSRCPA</sequence>
<evidence type="ECO:0000313" key="1">
    <source>
        <dbReference type="EMBL" id="KYN40546.1"/>
    </source>
</evidence>
<gene>
    <name evidence="1" type="ORF">ALC56_04855</name>
</gene>
<name>A0A195FJK4_9HYME</name>
<dbReference type="EMBL" id="KQ981522">
    <property type="protein sequence ID" value="KYN40546.1"/>
    <property type="molecule type" value="Genomic_DNA"/>
</dbReference>
<protein>
    <submittedName>
        <fullName evidence="1">Uncharacterized protein</fullName>
    </submittedName>
</protein>
<organism evidence="1 2">
    <name type="scientific">Trachymyrmex septentrionalis</name>
    <dbReference type="NCBI Taxonomy" id="34720"/>
    <lineage>
        <taxon>Eukaryota</taxon>
        <taxon>Metazoa</taxon>
        <taxon>Ecdysozoa</taxon>
        <taxon>Arthropoda</taxon>
        <taxon>Hexapoda</taxon>
        <taxon>Insecta</taxon>
        <taxon>Pterygota</taxon>
        <taxon>Neoptera</taxon>
        <taxon>Endopterygota</taxon>
        <taxon>Hymenoptera</taxon>
        <taxon>Apocrita</taxon>
        <taxon>Aculeata</taxon>
        <taxon>Formicoidea</taxon>
        <taxon>Formicidae</taxon>
        <taxon>Myrmicinae</taxon>
        <taxon>Trachymyrmex</taxon>
    </lineage>
</organism>
<proteinExistence type="predicted"/>
<dbReference type="Proteomes" id="UP000078541">
    <property type="component" value="Unassembled WGS sequence"/>
</dbReference>
<dbReference type="AlphaFoldDB" id="A0A195FJK4"/>
<evidence type="ECO:0000313" key="2">
    <source>
        <dbReference type="Proteomes" id="UP000078541"/>
    </source>
</evidence>
<accession>A0A195FJK4</accession>
<keyword evidence="2" id="KW-1185">Reference proteome</keyword>
<reference evidence="1 2" key="1">
    <citation type="submission" date="2016-03" db="EMBL/GenBank/DDBJ databases">
        <title>Trachymyrmex septentrionalis WGS genome.</title>
        <authorList>
            <person name="Nygaard S."/>
            <person name="Hu H."/>
            <person name="Boomsma J."/>
            <person name="Zhang G."/>
        </authorList>
    </citation>
    <scope>NUCLEOTIDE SEQUENCE [LARGE SCALE GENOMIC DNA]</scope>
    <source>
        <strain evidence="1">Tsep2-gDNA-1</strain>
        <tissue evidence="1">Whole body</tissue>
    </source>
</reference>